<dbReference type="InterPro" id="IPR002347">
    <property type="entry name" value="SDR_fam"/>
</dbReference>
<keyword evidence="6" id="KW-1185">Reference proteome</keyword>
<evidence type="ECO:0000313" key="6">
    <source>
        <dbReference type="Proteomes" id="UP001281761"/>
    </source>
</evidence>
<dbReference type="EC" id="1.1.1.330" evidence="5"/>
<comment type="similarity">
    <text evidence="1">Belongs to the short-chain dehydrogenases/reductases (SDR) family.</text>
</comment>
<feature type="compositionally biased region" description="Basic and acidic residues" evidence="3">
    <location>
        <begin position="330"/>
        <end position="347"/>
    </location>
</feature>
<dbReference type="GO" id="GO:0141040">
    <property type="term" value="F:very-long-chain 3-oxoacyl-CoA reductase activity"/>
    <property type="evidence" value="ECO:0007669"/>
    <property type="project" value="UniProtKB-EC"/>
</dbReference>
<feature type="region of interest" description="Disordered" evidence="3">
    <location>
        <begin position="307"/>
        <end position="370"/>
    </location>
</feature>
<dbReference type="InterPro" id="IPR051019">
    <property type="entry name" value="VLCFA-Steroid_DH"/>
</dbReference>
<keyword evidence="4" id="KW-0472">Membrane</keyword>
<dbReference type="PANTHER" id="PTHR43899">
    <property type="entry name" value="RH59310P"/>
    <property type="match status" value="1"/>
</dbReference>
<evidence type="ECO:0000256" key="1">
    <source>
        <dbReference type="ARBA" id="ARBA00006484"/>
    </source>
</evidence>
<evidence type="ECO:0000256" key="4">
    <source>
        <dbReference type="SAM" id="Phobius"/>
    </source>
</evidence>
<evidence type="ECO:0000256" key="2">
    <source>
        <dbReference type="ARBA" id="ARBA00023002"/>
    </source>
</evidence>
<name>A0ABQ9Y3D9_9EUKA</name>
<dbReference type="Gene3D" id="3.40.50.720">
    <property type="entry name" value="NAD(P)-binding Rossmann-like Domain"/>
    <property type="match status" value="1"/>
</dbReference>
<accession>A0ABQ9Y3D9</accession>
<gene>
    <name evidence="5" type="ORF">BLNAU_6747</name>
</gene>
<dbReference type="InterPro" id="IPR036291">
    <property type="entry name" value="NAD(P)-bd_dom_sf"/>
</dbReference>
<feature type="transmembrane region" description="Helical" evidence="4">
    <location>
        <begin position="6"/>
        <end position="27"/>
    </location>
</feature>
<dbReference type="SUPFAM" id="SSF51735">
    <property type="entry name" value="NAD(P)-binding Rossmann-fold domains"/>
    <property type="match status" value="1"/>
</dbReference>
<dbReference type="EMBL" id="JARBJD010000039">
    <property type="protein sequence ID" value="KAK2958260.1"/>
    <property type="molecule type" value="Genomic_DNA"/>
</dbReference>
<dbReference type="PIRSF" id="PIRSF000126">
    <property type="entry name" value="11-beta-HSD1"/>
    <property type="match status" value="1"/>
</dbReference>
<proteinExistence type="inferred from homology"/>
<keyword evidence="4" id="KW-1133">Transmembrane helix</keyword>
<evidence type="ECO:0000313" key="5">
    <source>
        <dbReference type="EMBL" id="KAK2958260.1"/>
    </source>
</evidence>
<sequence>MVFATIASFIGYSVLIYLLYVIIRSLYHYLILPRIGPYANTRWASTLKPWAVVSGGGSGIGRGFAEVLAKRGFNIIILGRSRVSLMECEEAIHSHSPNVEVISAEIDFSQPSINWIPLVRSCIENRDIALLVNNVGMNTEIPGPYTEHDYRHVNAMVNCNCSATLALTKLILPLMKQNNKGGIIFLSSCTGVWACPLQAVYSATKAFIFKYAEALSEELRISQIDVLILSPFYVQSKMSGFRRTSFLVPSAVKFAEHAILFLGRTSAPQPMFSHFLLYCGFCLASLLPSRFLLWYQKGRMEDVRMKLERRRRRDNPPSDTRDLGPTLPRDSNDESRIRLDRDEDHDTYSGVDLSAFDPRTPFDSTPFSQY</sequence>
<comment type="caution">
    <text evidence="5">The sequence shown here is derived from an EMBL/GenBank/DDBJ whole genome shotgun (WGS) entry which is preliminary data.</text>
</comment>
<reference evidence="5 6" key="1">
    <citation type="journal article" date="2022" name="bioRxiv">
        <title>Genomics of Preaxostyla Flagellates Illuminates Evolutionary Transitions and the Path Towards Mitochondrial Loss.</title>
        <authorList>
            <person name="Novak L.V.F."/>
            <person name="Treitli S.C."/>
            <person name="Pyrih J."/>
            <person name="Halakuc P."/>
            <person name="Pipaliya S.V."/>
            <person name="Vacek V."/>
            <person name="Brzon O."/>
            <person name="Soukal P."/>
            <person name="Eme L."/>
            <person name="Dacks J.B."/>
            <person name="Karnkowska A."/>
            <person name="Elias M."/>
            <person name="Hampl V."/>
        </authorList>
    </citation>
    <scope>NUCLEOTIDE SEQUENCE [LARGE SCALE GENOMIC DNA]</scope>
    <source>
        <strain evidence="5">NAU3</strain>
        <tissue evidence="5">Gut</tissue>
    </source>
</reference>
<dbReference type="Pfam" id="PF00106">
    <property type="entry name" value="adh_short"/>
    <property type="match status" value="1"/>
</dbReference>
<protein>
    <submittedName>
        <fullName evidence="5">Very-long-chain 3-oxoacyl-CoA reductase</fullName>
        <ecNumber evidence="5">1.1.1.330</ecNumber>
    </submittedName>
</protein>
<dbReference type="PRINTS" id="PR00081">
    <property type="entry name" value="GDHRDH"/>
</dbReference>
<evidence type="ECO:0000256" key="3">
    <source>
        <dbReference type="SAM" id="MobiDB-lite"/>
    </source>
</evidence>
<dbReference type="PANTHER" id="PTHR43899:SF13">
    <property type="entry name" value="RH59310P"/>
    <property type="match status" value="1"/>
</dbReference>
<organism evidence="5 6">
    <name type="scientific">Blattamonas nauphoetae</name>
    <dbReference type="NCBI Taxonomy" id="2049346"/>
    <lineage>
        <taxon>Eukaryota</taxon>
        <taxon>Metamonada</taxon>
        <taxon>Preaxostyla</taxon>
        <taxon>Oxymonadida</taxon>
        <taxon>Blattamonas</taxon>
    </lineage>
</organism>
<feature type="transmembrane region" description="Helical" evidence="4">
    <location>
        <begin position="275"/>
        <end position="295"/>
    </location>
</feature>
<dbReference type="Proteomes" id="UP001281761">
    <property type="component" value="Unassembled WGS sequence"/>
</dbReference>
<keyword evidence="2 5" id="KW-0560">Oxidoreductase</keyword>
<keyword evidence="4" id="KW-0812">Transmembrane</keyword>